<sequence>MRRILEKLGHPQDKCTIVLCDNGSTIKLSKNPVMHGRSKHIDVRFHFLRDLTKDGVIELKHCCTQEQIADIITKPLKLDVYLKLRELLGVCVVPGVKLNALLQSV</sequence>
<dbReference type="PANTHER" id="PTHR11439:SF517">
    <property type="entry name" value="CYSTEINE-RICH RLK (RECEPTOR-LIKE PROTEIN KINASE) 8"/>
    <property type="match status" value="1"/>
</dbReference>
<evidence type="ECO:0008006" key="3">
    <source>
        <dbReference type="Google" id="ProtNLM"/>
    </source>
</evidence>
<accession>A0A5C7HNJ9</accession>
<protein>
    <recommendedName>
        <fullName evidence="3">Reverse transcriptase Ty1/copia-type domain-containing protein</fullName>
    </recommendedName>
</protein>
<organism evidence="1 2">
    <name type="scientific">Acer yangbiense</name>
    <dbReference type="NCBI Taxonomy" id="1000413"/>
    <lineage>
        <taxon>Eukaryota</taxon>
        <taxon>Viridiplantae</taxon>
        <taxon>Streptophyta</taxon>
        <taxon>Embryophyta</taxon>
        <taxon>Tracheophyta</taxon>
        <taxon>Spermatophyta</taxon>
        <taxon>Magnoliopsida</taxon>
        <taxon>eudicotyledons</taxon>
        <taxon>Gunneridae</taxon>
        <taxon>Pentapetalae</taxon>
        <taxon>rosids</taxon>
        <taxon>malvids</taxon>
        <taxon>Sapindales</taxon>
        <taxon>Sapindaceae</taxon>
        <taxon>Hippocastanoideae</taxon>
        <taxon>Acereae</taxon>
        <taxon>Acer</taxon>
    </lineage>
</organism>
<reference evidence="2" key="1">
    <citation type="journal article" date="2019" name="Gigascience">
        <title>De novo genome assembly of the endangered Acer yangbiense, a plant species with extremely small populations endemic to Yunnan Province, China.</title>
        <authorList>
            <person name="Yang J."/>
            <person name="Wariss H.M."/>
            <person name="Tao L."/>
            <person name="Zhang R."/>
            <person name="Yun Q."/>
            <person name="Hollingsworth P."/>
            <person name="Dao Z."/>
            <person name="Luo G."/>
            <person name="Guo H."/>
            <person name="Ma Y."/>
            <person name="Sun W."/>
        </authorList>
    </citation>
    <scope>NUCLEOTIDE SEQUENCE [LARGE SCALE GENOMIC DNA]</scope>
    <source>
        <strain evidence="2">cv. Malutang</strain>
    </source>
</reference>
<name>A0A5C7HNJ9_9ROSI</name>
<evidence type="ECO:0000313" key="1">
    <source>
        <dbReference type="EMBL" id="TXG57832.1"/>
    </source>
</evidence>
<dbReference type="AlphaFoldDB" id="A0A5C7HNJ9"/>
<dbReference type="PANTHER" id="PTHR11439">
    <property type="entry name" value="GAG-POL-RELATED RETROTRANSPOSON"/>
    <property type="match status" value="1"/>
</dbReference>
<dbReference type="Proteomes" id="UP000323000">
    <property type="component" value="Chromosome 7"/>
</dbReference>
<keyword evidence="2" id="KW-1185">Reference proteome</keyword>
<dbReference type="OrthoDB" id="2551793at2759"/>
<gene>
    <name evidence="1" type="ORF">EZV62_015661</name>
</gene>
<comment type="caution">
    <text evidence="1">The sequence shown here is derived from an EMBL/GenBank/DDBJ whole genome shotgun (WGS) entry which is preliminary data.</text>
</comment>
<evidence type="ECO:0000313" key="2">
    <source>
        <dbReference type="Proteomes" id="UP000323000"/>
    </source>
</evidence>
<proteinExistence type="predicted"/>
<dbReference type="EMBL" id="VAHF01000007">
    <property type="protein sequence ID" value="TXG57832.1"/>
    <property type="molecule type" value="Genomic_DNA"/>
</dbReference>
<dbReference type="CDD" id="cd09272">
    <property type="entry name" value="RNase_HI_RT_Ty1"/>
    <property type="match status" value="1"/>
</dbReference>